<evidence type="ECO:0000256" key="3">
    <source>
        <dbReference type="ARBA" id="ARBA00022670"/>
    </source>
</evidence>
<protein>
    <recommendedName>
        <fullName evidence="6 7">Methionine aminopeptidase</fullName>
        <shortName evidence="6">MAP</shortName>
        <shortName evidence="6">MetAP</shortName>
        <ecNumber evidence="6 7">3.4.11.18</ecNumber>
    </recommendedName>
    <alternativeName>
        <fullName evidence="6">Peptidase M</fullName>
    </alternativeName>
</protein>
<dbReference type="InterPro" id="IPR001714">
    <property type="entry name" value="Pept_M24_MAP"/>
</dbReference>
<comment type="similarity">
    <text evidence="6">Belongs to the peptidase M24A family. Methionine aminopeptidase type 1 subfamily.</text>
</comment>
<keyword evidence="9" id="KW-0966">Cell projection</keyword>
<comment type="catalytic activity">
    <reaction evidence="6 7">
        <text>Release of N-terminal amino acids, preferentially methionine, from peptides and arylamides.</text>
        <dbReference type="EC" id="3.4.11.18"/>
    </reaction>
</comment>
<evidence type="ECO:0000256" key="1">
    <source>
        <dbReference type="ARBA" id="ARBA00002521"/>
    </source>
</evidence>
<comment type="subunit">
    <text evidence="6">Monomer.</text>
</comment>
<dbReference type="SUPFAM" id="SSF55920">
    <property type="entry name" value="Creatinase/aminopeptidase"/>
    <property type="match status" value="1"/>
</dbReference>
<keyword evidence="9" id="KW-0969">Cilium</keyword>
<feature type="binding site" evidence="6">
    <location>
        <position position="204"/>
    </location>
    <ligand>
        <name>a divalent metal cation</name>
        <dbReference type="ChEBI" id="CHEBI:60240"/>
        <label>2</label>
        <note>catalytic</note>
    </ligand>
</feature>
<feature type="domain" description="Peptidase M24" evidence="8">
    <location>
        <begin position="12"/>
        <end position="244"/>
    </location>
</feature>
<proteinExistence type="inferred from homology"/>
<sequence>MMIIVKTPEQIEKMRIAGRLTAQVLEAVTEFIKPGLTTMEVNDFCERYIVDTLNAIPGSKGQYNYPYAVNTSLNHVICHGMPSATQVLKKGDIINVDVTVIKDGYYGDSSKMFCIGETPAHAQRLVKVTQECLYKGILAVKPKATLGDIGHAIQQHAEKNHYSVVREYCGHGIGQKMHEDPQVMHYGKPGTGAVLEEGMTFTIEPMINQGKATVKHIEKDGWPIALTKDRMLSAQWEHTLLVTKTGVEILTLREEEKGLLESLKD</sequence>
<feature type="binding site" evidence="6">
    <location>
        <position position="237"/>
    </location>
    <ligand>
        <name>a divalent metal cation</name>
        <dbReference type="ChEBI" id="CHEBI:60240"/>
        <label>1</label>
    </ligand>
</feature>
<keyword evidence="4 6" id="KW-0479">Metal-binding</keyword>
<dbReference type="EC" id="3.4.11.18" evidence="6 7"/>
<dbReference type="PROSITE" id="PS00680">
    <property type="entry name" value="MAP_1"/>
    <property type="match status" value="1"/>
</dbReference>
<feature type="binding site" evidence="6">
    <location>
        <position position="237"/>
    </location>
    <ligand>
        <name>a divalent metal cation</name>
        <dbReference type="ChEBI" id="CHEBI:60240"/>
        <label>2</label>
        <note>catalytic</note>
    </ligand>
</feature>
<gene>
    <name evidence="6 9" type="primary">map</name>
    <name evidence="9" type="ORF">ACFORL_08235</name>
</gene>
<keyword evidence="5 6" id="KW-0378">Hydrolase</keyword>
<dbReference type="Gene3D" id="3.90.230.10">
    <property type="entry name" value="Creatinase/methionine aminopeptidase superfamily"/>
    <property type="match status" value="1"/>
</dbReference>
<keyword evidence="10" id="KW-1185">Reference proteome</keyword>
<reference evidence="10" key="1">
    <citation type="journal article" date="2019" name="Int. J. Syst. Evol. Microbiol.">
        <title>The Global Catalogue of Microorganisms (GCM) 10K type strain sequencing project: providing services to taxonomists for standard genome sequencing and annotation.</title>
        <authorList>
            <consortium name="The Broad Institute Genomics Platform"/>
            <consortium name="The Broad Institute Genome Sequencing Center for Infectious Disease"/>
            <person name="Wu L."/>
            <person name="Ma J."/>
        </authorList>
    </citation>
    <scope>NUCLEOTIDE SEQUENCE [LARGE SCALE GENOMIC DNA]</scope>
    <source>
        <strain evidence="10">CCUG 59858</strain>
    </source>
</reference>
<dbReference type="Proteomes" id="UP001595758">
    <property type="component" value="Unassembled WGS sequence"/>
</dbReference>
<feature type="binding site" evidence="6">
    <location>
        <position position="108"/>
    </location>
    <ligand>
        <name>a divalent metal cation</name>
        <dbReference type="ChEBI" id="CHEBI:60240"/>
        <label>1</label>
    </ligand>
</feature>
<dbReference type="CDD" id="cd01086">
    <property type="entry name" value="MetAP1"/>
    <property type="match status" value="1"/>
</dbReference>
<feature type="binding site" evidence="6">
    <location>
        <position position="171"/>
    </location>
    <ligand>
        <name>a divalent metal cation</name>
        <dbReference type="ChEBI" id="CHEBI:60240"/>
        <label>2</label>
        <note>catalytic</note>
    </ligand>
</feature>
<comment type="caution">
    <text evidence="9">The sequence shown here is derived from an EMBL/GenBank/DDBJ whole genome shotgun (WGS) entry which is preliminary data.</text>
</comment>
<evidence type="ECO:0000256" key="6">
    <source>
        <dbReference type="HAMAP-Rule" id="MF_01974"/>
    </source>
</evidence>
<dbReference type="PRINTS" id="PR00599">
    <property type="entry name" value="MAPEPTIDASE"/>
</dbReference>
<evidence type="ECO:0000313" key="9">
    <source>
        <dbReference type="EMBL" id="MFC3909060.1"/>
    </source>
</evidence>
<evidence type="ECO:0000256" key="5">
    <source>
        <dbReference type="ARBA" id="ARBA00022801"/>
    </source>
</evidence>
<dbReference type="NCBIfam" id="TIGR00500">
    <property type="entry name" value="met_pdase_I"/>
    <property type="match status" value="1"/>
</dbReference>
<feature type="binding site" evidence="6">
    <location>
        <position position="108"/>
    </location>
    <ligand>
        <name>a divalent metal cation</name>
        <dbReference type="ChEBI" id="CHEBI:60240"/>
        <label>2</label>
        <note>catalytic</note>
    </ligand>
</feature>
<accession>A0ABV8CFP7</accession>
<dbReference type="PANTHER" id="PTHR43330:SF27">
    <property type="entry name" value="METHIONINE AMINOPEPTIDASE"/>
    <property type="match status" value="1"/>
</dbReference>
<keyword evidence="3 6" id="KW-0645">Protease</keyword>
<keyword evidence="2 6" id="KW-0031">Aminopeptidase</keyword>
<evidence type="ECO:0000313" key="10">
    <source>
        <dbReference type="Proteomes" id="UP001595758"/>
    </source>
</evidence>
<dbReference type="GO" id="GO:0004239">
    <property type="term" value="F:initiator methionyl aminopeptidase activity"/>
    <property type="evidence" value="ECO:0007669"/>
    <property type="project" value="UniProtKB-EC"/>
</dbReference>
<dbReference type="Pfam" id="PF00557">
    <property type="entry name" value="Peptidase_M24"/>
    <property type="match status" value="1"/>
</dbReference>
<evidence type="ECO:0000256" key="2">
    <source>
        <dbReference type="ARBA" id="ARBA00022438"/>
    </source>
</evidence>
<dbReference type="HAMAP" id="MF_01974">
    <property type="entry name" value="MetAP_1"/>
    <property type="match status" value="1"/>
</dbReference>
<dbReference type="InterPro" id="IPR036005">
    <property type="entry name" value="Creatinase/aminopeptidase-like"/>
</dbReference>
<comment type="function">
    <text evidence="1 6">Removes the N-terminal methionine from nascent proteins. The N-terminal methionine is often cleaved when the second residue in the primary sequence is small and uncharged (Met-Ala-, Cys, Gly, Pro, Ser, Thr, or Val). Requires deformylation of the N(alpha)-formylated initiator methionine before it can be hydrolyzed.</text>
</comment>
<dbReference type="InterPro" id="IPR000994">
    <property type="entry name" value="Pept_M24"/>
</dbReference>
<feature type="binding site" evidence="6">
    <location>
        <position position="178"/>
    </location>
    <ligand>
        <name>substrate</name>
    </ligand>
</feature>
<dbReference type="EMBL" id="JBHSAB010000019">
    <property type="protein sequence ID" value="MFC3909060.1"/>
    <property type="molecule type" value="Genomic_DNA"/>
</dbReference>
<name>A0ABV8CFP7_9GAMM</name>
<dbReference type="PANTHER" id="PTHR43330">
    <property type="entry name" value="METHIONINE AMINOPEPTIDASE"/>
    <property type="match status" value="1"/>
</dbReference>
<keyword evidence="9" id="KW-0282">Flagellum</keyword>
<dbReference type="RefSeq" id="WP_382342988.1">
    <property type="nucleotide sequence ID" value="NZ_JBHSAB010000019.1"/>
</dbReference>
<organism evidence="9 10">
    <name type="scientific">Legionella dresdenensis</name>
    <dbReference type="NCBI Taxonomy" id="450200"/>
    <lineage>
        <taxon>Bacteria</taxon>
        <taxon>Pseudomonadati</taxon>
        <taxon>Pseudomonadota</taxon>
        <taxon>Gammaproteobacteria</taxon>
        <taxon>Legionellales</taxon>
        <taxon>Legionellaceae</taxon>
        <taxon>Legionella</taxon>
    </lineage>
</organism>
<evidence type="ECO:0000259" key="8">
    <source>
        <dbReference type="Pfam" id="PF00557"/>
    </source>
</evidence>
<comment type="cofactor">
    <cofactor evidence="6">
        <name>Co(2+)</name>
        <dbReference type="ChEBI" id="CHEBI:48828"/>
    </cofactor>
    <cofactor evidence="6">
        <name>Zn(2+)</name>
        <dbReference type="ChEBI" id="CHEBI:29105"/>
    </cofactor>
    <cofactor evidence="6">
        <name>Mn(2+)</name>
        <dbReference type="ChEBI" id="CHEBI:29035"/>
    </cofactor>
    <cofactor evidence="6">
        <name>Fe(2+)</name>
        <dbReference type="ChEBI" id="CHEBI:29033"/>
    </cofactor>
    <text evidence="6">Binds 2 divalent metal cations per subunit. Has a high-affinity and a low affinity metal-binding site. The true nature of the physiological cofactor is under debate. The enzyme is active with cobalt, zinc, manganese or divalent iron ions. Most likely, methionine aminopeptidases function as mononuclear Fe(2+)-metalloproteases under physiological conditions, and the catalytically relevant metal-binding site has been assigned to the histidine-containing high-affinity site.</text>
</comment>
<dbReference type="InterPro" id="IPR002467">
    <property type="entry name" value="Pept_M24A_MAP1"/>
</dbReference>
<feature type="binding site" evidence="6">
    <location>
        <position position="97"/>
    </location>
    <ligand>
        <name>a divalent metal cation</name>
        <dbReference type="ChEBI" id="CHEBI:60240"/>
        <label>1</label>
    </ligand>
</feature>
<feature type="binding site" evidence="6">
    <location>
        <position position="79"/>
    </location>
    <ligand>
        <name>substrate</name>
    </ligand>
</feature>
<evidence type="ECO:0000256" key="7">
    <source>
        <dbReference type="RuleBase" id="RU003653"/>
    </source>
</evidence>
<evidence type="ECO:0000256" key="4">
    <source>
        <dbReference type="ARBA" id="ARBA00022723"/>
    </source>
</evidence>